<protein>
    <submittedName>
        <fullName evidence="2">Uncharacterized protein</fullName>
    </submittedName>
</protein>
<dbReference type="Proteomes" id="UP001482620">
    <property type="component" value="Unassembled WGS sequence"/>
</dbReference>
<sequence length="109" mass="12449">MNSDLNPMISTHNQDTDVEHMPPNPNAMNPLPTGPHPTDELHRKKANKDTPTQCKLHKQPRSKHPTAFYPPPHSASRRQGKDTAQRHLSLHPQAQQGRHHRASYPQWNP</sequence>
<accession>A0ABV0V161</accession>
<organism evidence="2 3">
    <name type="scientific">Ilyodon furcidens</name>
    <name type="common">goldbreast splitfin</name>
    <dbReference type="NCBI Taxonomy" id="33524"/>
    <lineage>
        <taxon>Eukaryota</taxon>
        <taxon>Metazoa</taxon>
        <taxon>Chordata</taxon>
        <taxon>Craniata</taxon>
        <taxon>Vertebrata</taxon>
        <taxon>Euteleostomi</taxon>
        <taxon>Actinopterygii</taxon>
        <taxon>Neopterygii</taxon>
        <taxon>Teleostei</taxon>
        <taxon>Neoteleostei</taxon>
        <taxon>Acanthomorphata</taxon>
        <taxon>Ovalentaria</taxon>
        <taxon>Atherinomorphae</taxon>
        <taxon>Cyprinodontiformes</taxon>
        <taxon>Goodeidae</taxon>
        <taxon>Ilyodon</taxon>
    </lineage>
</organism>
<evidence type="ECO:0000256" key="1">
    <source>
        <dbReference type="SAM" id="MobiDB-lite"/>
    </source>
</evidence>
<proteinExistence type="predicted"/>
<dbReference type="EMBL" id="JAHRIQ010092931">
    <property type="protein sequence ID" value="MEQ2250794.1"/>
    <property type="molecule type" value="Genomic_DNA"/>
</dbReference>
<evidence type="ECO:0000313" key="3">
    <source>
        <dbReference type="Proteomes" id="UP001482620"/>
    </source>
</evidence>
<reference evidence="2 3" key="1">
    <citation type="submission" date="2021-06" db="EMBL/GenBank/DDBJ databases">
        <authorList>
            <person name="Palmer J.M."/>
        </authorList>
    </citation>
    <scope>NUCLEOTIDE SEQUENCE [LARGE SCALE GENOMIC DNA]</scope>
    <source>
        <strain evidence="3">if_2019</strain>
        <tissue evidence="2">Muscle</tissue>
    </source>
</reference>
<feature type="compositionally biased region" description="Basic residues" evidence="1">
    <location>
        <begin position="55"/>
        <end position="64"/>
    </location>
</feature>
<comment type="caution">
    <text evidence="2">The sequence shown here is derived from an EMBL/GenBank/DDBJ whole genome shotgun (WGS) entry which is preliminary data.</text>
</comment>
<gene>
    <name evidence="2" type="ORF">ILYODFUR_004491</name>
</gene>
<feature type="region of interest" description="Disordered" evidence="1">
    <location>
        <begin position="1"/>
        <end position="109"/>
    </location>
</feature>
<name>A0ABV0V161_9TELE</name>
<feature type="compositionally biased region" description="Polar residues" evidence="1">
    <location>
        <begin position="1"/>
        <end position="13"/>
    </location>
</feature>
<evidence type="ECO:0000313" key="2">
    <source>
        <dbReference type="EMBL" id="MEQ2250794.1"/>
    </source>
</evidence>
<keyword evidence="3" id="KW-1185">Reference proteome</keyword>